<dbReference type="Pfam" id="PF24289">
    <property type="entry name" value="DUF7477"/>
    <property type="match status" value="1"/>
</dbReference>
<evidence type="ECO:0000313" key="5">
    <source>
        <dbReference type="Proteomes" id="UP000006727"/>
    </source>
</evidence>
<organism evidence="3">
    <name type="scientific">Physcomitrium patens</name>
    <name type="common">Spreading-leaved earth moss</name>
    <name type="synonym">Physcomitrella patens</name>
    <dbReference type="NCBI Taxonomy" id="3218"/>
    <lineage>
        <taxon>Eukaryota</taxon>
        <taxon>Viridiplantae</taxon>
        <taxon>Streptophyta</taxon>
        <taxon>Embryophyta</taxon>
        <taxon>Bryophyta</taxon>
        <taxon>Bryophytina</taxon>
        <taxon>Bryopsida</taxon>
        <taxon>Funariidae</taxon>
        <taxon>Funariales</taxon>
        <taxon>Funariaceae</taxon>
        <taxon>Physcomitrium</taxon>
    </lineage>
</organism>
<reference evidence="3 5" key="2">
    <citation type="journal article" date="2018" name="Plant J.">
        <title>The Physcomitrella patens chromosome-scale assembly reveals moss genome structure and evolution.</title>
        <authorList>
            <person name="Lang D."/>
            <person name="Ullrich K.K."/>
            <person name="Murat F."/>
            <person name="Fuchs J."/>
            <person name="Jenkins J."/>
            <person name="Haas F.B."/>
            <person name="Piednoel M."/>
            <person name="Gundlach H."/>
            <person name="Van Bel M."/>
            <person name="Meyberg R."/>
            <person name="Vives C."/>
            <person name="Morata J."/>
            <person name="Symeonidi A."/>
            <person name="Hiss M."/>
            <person name="Muchero W."/>
            <person name="Kamisugi Y."/>
            <person name="Saleh O."/>
            <person name="Blanc G."/>
            <person name="Decker E.L."/>
            <person name="van Gessel N."/>
            <person name="Grimwood J."/>
            <person name="Hayes R.D."/>
            <person name="Graham S.W."/>
            <person name="Gunter L.E."/>
            <person name="McDaniel S.F."/>
            <person name="Hoernstein S.N.W."/>
            <person name="Larsson A."/>
            <person name="Li F.W."/>
            <person name="Perroud P.F."/>
            <person name="Phillips J."/>
            <person name="Ranjan P."/>
            <person name="Rokshar D.S."/>
            <person name="Rothfels C.J."/>
            <person name="Schneider L."/>
            <person name="Shu S."/>
            <person name="Stevenson D.W."/>
            <person name="Thummler F."/>
            <person name="Tillich M."/>
            <person name="Villarreal Aguilar J.C."/>
            <person name="Widiez T."/>
            <person name="Wong G.K."/>
            <person name="Wymore A."/>
            <person name="Zhang Y."/>
            <person name="Zimmer A.D."/>
            <person name="Quatrano R.S."/>
            <person name="Mayer K.F.X."/>
            <person name="Goodstein D."/>
            <person name="Casacuberta J.M."/>
            <person name="Vandepoele K."/>
            <person name="Reski R."/>
            <person name="Cuming A.C."/>
            <person name="Tuskan G.A."/>
            <person name="Maumus F."/>
            <person name="Salse J."/>
            <person name="Schmutz J."/>
            <person name="Rensing S.A."/>
        </authorList>
    </citation>
    <scope>NUCLEOTIDE SEQUENCE [LARGE SCALE GENOMIC DNA]</scope>
    <source>
        <strain evidence="4 5">cv. Gransden 2004</strain>
    </source>
</reference>
<dbReference type="EnsemblPlants" id="Pp3c3_38200V3.1">
    <property type="protein sequence ID" value="Pp3c3_38200V3.1"/>
    <property type="gene ID" value="Pp3c3_38200"/>
</dbReference>
<keyword evidence="5" id="KW-1185">Reference proteome</keyword>
<protein>
    <recommendedName>
        <fullName evidence="2">DUF7477 domain-containing protein</fullName>
    </recommendedName>
</protein>
<dbReference type="InParanoid" id="A0A2K1KXT8"/>
<dbReference type="Gramene" id="Pp3c3_38200V3.1">
    <property type="protein sequence ID" value="Pp3c3_38200V3.1"/>
    <property type="gene ID" value="Pp3c3_38200"/>
</dbReference>
<dbReference type="Proteomes" id="UP000006727">
    <property type="component" value="Chromosome 3"/>
</dbReference>
<dbReference type="PaxDb" id="3218-PP1S96_258V6.1"/>
<feature type="domain" description="DUF7477" evidence="2">
    <location>
        <begin position="116"/>
        <end position="191"/>
    </location>
</feature>
<gene>
    <name evidence="3" type="ORF">PHYPA_005554</name>
</gene>
<evidence type="ECO:0000256" key="1">
    <source>
        <dbReference type="SAM" id="SignalP"/>
    </source>
</evidence>
<proteinExistence type="predicted"/>
<evidence type="ECO:0000313" key="3">
    <source>
        <dbReference type="EMBL" id="PNR58559.1"/>
    </source>
</evidence>
<reference evidence="4" key="3">
    <citation type="submission" date="2020-12" db="UniProtKB">
        <authorList>
            <consortium name="EnsemblPlants"/>
        </authorList>
    </citation>
    <scope>IDENTIFICATION</scope>
</reference>
<evidence type="ECO:0000259" key="2">
    <source>
        <dbReference type="Pfam" id="PF24289"/>
    </source>
</evidence>
<dbReference type="AlphaFoldDB" id="A0A2K1KXT8"/>
<keyword evidence="1" id="KW-0732">Signal</keyword>
<feature type="signal peptide" evidence="1">
    <location>
        <begin position="1"/>
        <end position="23"/>
    </location>
</feature>
<feature type="chain" id="PRO_5036319106" description="DUF7477 domain-containing protein" evidence="1">
    <location>
        <begin position="24"/>
        <end position="191"/>
    </location>
</feature>
<reference evidence="3 5" key="1">
    <citation type="journal article" date="2008" name="Science">
        <title>The Physcomitrella genome reveals evolutionary insights into the conquest of land by plants.</title>
        <authorList>
            <person name="Rensing S."/>
            <person name="Lang D."/>
            <person name="Zimmer A."/>
            <person name="Terry A."/>
            <person name="Salamov A."/>
            <person name="Shapiro H."/>
            <person name="Nishiyama T."/>
            <person name="Perroud P.-F."/>
            <person name="Lindquist E."/>
            <person name="Kamisugi Y."/>
            <person name="Tanahashi T."/>
            <person name="Sakakibara K."/>
            <person name="Fujita T."/>
            <person name="Oishi K."/>
            <person name="Shin-I T."/>
            <person name="Kuroki Y."/>
            <person name="Toyoda A."/>
            <person name="Suzuki Y."/>
            <person name="Hashimoto A."/>
            <person name="Yamaguchi K."/>
            <person name="Sugano A."/>
            <person name="Kohara Y."/>
            <person name="Fujiyama A."/>
            <person name="Anterola A."/>
            <person name="Aoki S."/>
            <person name="Ashton N."/>
            <person name="Barbazuk W.B."/>
            <person name="Barker E."/>
            <person name="Bennetzen J."/>
            <person name="Bezanilla M."/>
            <person name="Blankenship R."/>
            <person name="Cho S.H."/>
            <person name="Dutcher S."/>
            <person name="Estelle M."/>
            <person name="Fawcett J.A."/>
            <person name="Gundlach H."/>
            <person name="Hanada K."/>
            <person name="Heyl A."/>
            <person name="Hicks K.A."/>
            <person name="Hugh J."/>
            <person name="Lohr M."/>
            <person name="Mayer K."/>
            <person name="Melkozernov A."/>
            <person name="Murata T."/>
            <person name="Nelson D."/>
            <person name="Pils B."/>
            <person name="Prigge M."/>
            <person name="Reiss B."/>
            <person name="Renner T."/>
            <person name="Rombauts S."/>
            <person name="Rushton P."/>
            <person name="Sanderfoot A."/>
            <person name="Schween G."/>
            <person name="Shiu S.-H."/>
            <person name="Stueber K."/>
            <person name="Theodoulou F.L."/>
            <person name="Tu H."/>
            <person name="Van de Peer Y."/>
            <person name="Verrier P.J."/>
            <person name="Waters E."/>
            <person name="Wood A."/>
            <person name="Yang L."/>
            <person name="Cove D."/>
            <person name="Cuming A."/>
            <person name="Hasebe M."/>
            <person name="Lucas S."/>
            <person name="Mishler D.B."/>
            <person name="Reski R."/>
            <person name="Grigoriev I."/>
            <person name="Quatrano R.S."/>
            <person name="Boore J.L."/>
        </authorList>
    </citation>
    <scope>NUCLEOTIDE SEQUENCE [LARGE SCALE GENOMIC DNA]</scope>
    <source>
        <strain evidence="4 5">cv. Gransden 2004</strain>
    </source>
</reference>
<dbReference type="STRING" id="3218.A0A2K1KXT8"/>
<name>A0A2K1KXT8_PHYPA</name>
<evidence type="ECO:0000313" key="4">
    <source>
        <dbReference type="EnsemblPlants" id="Pp3c3_38200V3.1"/>
    </source>
</evidence>
<accession>A0A2K1KXT8</accession>
<dbReference type="InterPro" id="IPR055900">
    <property type="entry name" value="DUF7477"/>
</dbReference>
<sequence>MVLFANGRLIIMVLVAYIAKVDKVTTTSWYVHGDVKPENFLLRQLNVLEEKKLFLVHLELEYSSLARLSDILEMVANMKFDEEPNHKKLVLLFDCILGPNPTMRFINIDGVEKLIRREGELDVEEDEDDQPKKKSRLGMPVTQWITTFTTLGGQMKQRYHYDVADSKHTEYVESDNEDSLYISSVASCTNL</sequence>
<dbReference type="EMBL" id="ABEU02000003">
    <property type="protein sequence ID" value="PNR58559.1"/>
    <property type="molecule type" value="Genomic_DNA"/>
</dbReference>